<dbReference type="AlphaFoldDB" id="A0A4Z0CB05"/>
<feature type="region of interest" description="Disordered" evidence="4">
    <location>
        <begin position="1"/>
        <end position="24"/>
    </location>
</feature>
<evidence type="ECO:0000256" key="1">
    <source>
        <dbReference type="ARBA" id="ARBA00023015"/>
    </source>
</evidence>
<evidence type="ECO:0000259" key="5">
    <source>
        <dbReference type="PROSITE" id="PS50995"/>
    </source>
</evidence>
<organism evidence="6 7">
    <name type="scientific">Ramlibacter humi</name>
    <dbReference type="NCBI Taxonomy" id="2530451"/>
    <lineage>
        <taxon>Bacteria</taxon>
        <taxon>Pseudomonadati</taxon>
        <taxon>Pseudomonadota</taxon>
        <taxon>Betaproteobacteria</taxon>
        <taxon>Burkholderiales</taxon>
        <taxon>Comamonadaceae</taxon>
        <taxon>Ramlibacter</taxon>
    </lineage>
</organism>
<dbReference type="Proteomes" id="UP000297839">
    <property type="component" value="Unassembled WGS sequence"/>
</dbReference>
<evidence type="ECO:0000313" key="6">
    <source>
        <dbReference type="EMBL" id="TFZ08826.1"/>
    </source>
</evidence>
<dbReference type="OrthoDB" id="6195716at2"/>
<reference evidence="6 7" key="1">
    <citation type="submission" date="2019-03" db="EMBL/GenBank/DDBJ databases">
        <title>Ramlibacter sp. 18x22-1, whole genome shotgun sequence.</title>
        <authorList>
            <person name="Zhang X."/>
            <person name="Feng G."/>
            <person name="Zhu H."/>
        </authorList>
    </citation>
    <scope>NUCLEOTIDE SEQUENCE [LARGE SCALE GENOMIC DNA]</scope>
    <source>
        <strain evidence="6 7">18x22-1</strain>
    </source>
</reference>
<evidence type="ECO:0000313" key="7">
    <source>
        <dbReference type="Proteomes" id="UP000297839"/>
    </source>
</evidence>
<evidence type="ECO:0000256" key="3">
    <source>
        <dbReference type="ARBA" id="ARBA00023163"/>
    </source>
</evidence>
<dbReference type="GO" id="GO:0003700">
    <property type="term" value="F:DNA-binding transcription factor activity"/>
    <property type="evidence" value="ECO:0007669"/>
    <property type="project" value="InterPro"/>
</dbReference>
<dbReference type="GO" id="GO:0003677">
    <property type="term" value="F:DNA binding"/>
    <property type="evidence" value="ECO:0007669"/>
    <property type="project" value="UniProtKB-KW"/>
</dbReference>
<accession>A0A4Z0CB05</accession>
<dbReference type="PROSITE" id="PS50995">
    <property type="entry name" value="HTH_MARR_2"/>
    <property type="match status" value="1"/>
</dbReference>
<evidence type="ECO:0000256" key="4">
    <source>
        <dbReference type="SAM" id="MobiDB-lite"/>
    </source>
</evidence>
<dbReference type="EMBL" id="SMLK01000001">
    <property type="protein sequence ID" value="TFZ08826.1"/>
    <property type="molecule type" value="Genomic_DNA"/>
</dbReference>
<dbReference type="Gene3D" id="1.10.10.10">
    <property type="entry name" value="Winged helix-like DNA-binding domain superfamily/Winged helix DNA-binding domain"/>
    <property type="match status" value="1"/>
</dbReference>
<dbReference type="InterPro" id="IPR036388">
    <property type="entry name" value="WH-like_DNA-bd_sf"/>
</dbReference>
<dbReference type="Pfam" id="PF01047">
    <property type="entry name" value="MarR"/>
    <property type="match status" value="1"/>
</dbReference>
<keyword evidence="2" id="KW-0238">DNA-binding</keyword>
<keyword evidence="7" id="KW-1185">Reference proteome</keyword>
<gene>
    <name evidence="6" type="ORF">EZ216_06700</name>
</gene>
<dbReference type="PROSITE" id="PS01117">
    <property type="entry name" value="HTH_MARR_1"/>
    <property type="match status" value="1"/>
</dbReference>
<evidence type="ECO:0000256" key="2">
    <source>
        <dbReference type="ARBA" id="ARBA00023125"/>
    </source>
</evidence>
<keyword evidence="3" id="KW-0804">Transcription</keyword>
<dbReference type="PANTHER" id="PTHR42756:SF1">
    <property type="entry name" value="TRANSCRIPTIONAL REPRESSOR OF EMRAB OPERON"/>
    <property type="match status" value="1"/>
</dbReference>
<dbReference type="PANTHER" id="PTHR42756">
    <property type="entry name" value="TRANSCRIPTIONAL REGULATOR, MARR"/>
    <property type="match status" value="1"/>
</dbReference>
<feature type="domain" description="HTH marR-type" evidence="5">
    <location>
        <begin position="31"/>
        <end position="163"/>
    </location>
</feature>
<comment type="caution">
    <text evidence="6">The sequence shown here is derived from an EMBL/GenBank/DDBJ whole genome shotgun (WGS) entry which is preliminary data.</text>
</comment>
<protein>
    <submittedName>
        <fullName evidence="6">MarR family transcriptional regulator</fullName>
    </submittedName>
</protein>
<name>A0A4Z0CB05_9BURK</name>
<dbReference type="PRINTS" id="PR00598">
    <property type="entry name" value="HTHMARR"/>
</dbReference>
<dbReference type="InterPro" id="IPR036390">
    <property type="entry name" value="WH_DNA-bd_sf"/>
</dbReference>
<keyword evidence="1" id="KW-0805">Transcription regulation</keyword>
<dbReference type="SUPFAM" id="SSF46785">
    <property type="entry name" value="Winged helix' DNA-binding domain"/>
    <property type="match status" value="1"/>
</dbReference>
<dbReference type="SMART" id="SM00347">
    <property type="entry name" value="HTH_MARR"/>
    <property type="match status" value="1"/>
</dbReference>
<dbReference type="InterPro" id="IPR023187">
    <property type="entry name" value="Tscrpt_reg_MarR-type_CS"/>
</dbReference>
<dbReference type="InterPro" id="IPR000835">
    <property type="entry name" value="HTH_MarR-typ"/>
</dbReference>
<sequence length="180" mass="20162">METSIPTKPAARRPGRRADASFYTPQAYRPEDSVAYLMKRLLNSFATQVEHELEPRGLTNAQWVPLYKLFVGHGTTAAELARECQLDAGAMTRTLDRLEAKGLVRRARSSEDRRVVKLELTPEGDAAAGRIPEVLSKVLNAHLRGFSREEWLTLKGMLGRMLDNGAELQLEQDQGTNEEN</sequence>
<dbReference type="RefSeq" id="WP_135248913.1">
    <property type="nucleotide sequence ID" value="NZ_SMLK01000001.1"/>
</dbReference>
<proteinExistence type="predicted"/>